<dbReference type="AlphaFoldDB" id="A0AA39CCQ9"/>
<organism evidence="1 2">
    <name type="scientific">Cladophialophora chaetospira</name>
    <dbReference type="NCBI Taxonomy" id="386627"/>
    <lineage>
        <taxon>Eukaryota</taxon>
        <taxon>Fungi</taxon>
        <taxon>Dikarya</taxon>
        <taxon>Ascomycota</taxon>
        <taxon>Pezizomycotina</taxon>
        <taxon>Eurotiomycetes</taxon>
        <taxon>Chaetothyriomycetidae</taxon>
        <taxon>Chaetothyriales</taxon>
        <taxon>Herpotrichiellaceae</taxon>
        <taxon>Cladophialophora</taxon>
    </lineage>
</organism>
<proteinExistence type="predicted"/>
<protein>
    <recommendedName>
        <fullName evidence="3">DUF1772-domain-containing protein</fullName>
    </recommendedName>
</protein>
<comment type="caution">
    <text evidence="1">The sequence shown here is derived from an EMBL/GenBank/DDBJ whole genome shotgun (WGS) entry which is preliminary data.</text>
</comment>
<keyword evidence="2" id="KW-1185">Reference proteome</keyword>
<evidence type="ECO:0008006" key="3">
    <source>
        <dbReference type="Google" id="ProtNLM"/>
    </source>
</evidence>
<dbReference type="EMBL" id="JAPDRK010000022">
    <property type="protein sequence ID" value="KAJ9603484.1"/>
    <property type="molecule type" value="Genomic_DNA"/>
</dbReference>
<gene>
    <name evidence="1" type="ORF">H2200_012262</name>
</gene>
<evidence type="ECO:0000313" key="1">
    <source>
        <dbReference type="EMBL" id="KAJ9603484.1"/>
    </source>
</evidence>
<accession>A0AA39CCQ9</accession>
<reference evidence="1" key="1">
    <citation type="submission" date="2022-10" db="EMBL/GenBank/DDBJ databases">
        <title>Culturing micro-colonial fungi from biological soil crusts in the Mojave desert and describing Neophaeococcomyces mojavensis, and introducing the new genera and species Taxawa tesnikishii.</title>
        <authorList>
            <person name="Kurbessoian T."/>
            <person name="Stajich J.E."/>
        </authorList>
    </citation>
    <scope>NUCLEOTIDE SEQUENCE</scope>
    <source>
        <strain evidence="1">TK_41</strain>
    </source>
</reference>
<name>A0AA39CCQ9_9EURO</name>
<evidence type="ECO:0000313" key="2">
    <source>
        <dbReference type="Proteomes" id="UP001172673"/>
    </source>
</evidence>
<dbReference type="Proteomes" id="UP001172673">
    <property type="component" value="Unassembled WGS sequence"/>
</dbReference>
<sequence length="196" mass="21365">MEHVSTSSLLGLTSTLVLSGIYFGSARVALPVLNSVPLGQRTSGFVQLSDHIFSVSAPLTAFAGTCWGIAACMDPERQGAYALAGVVTYASIAAIKRDSANAAQNLHAKVADMNSPEETWAEEAELLLEQWTTLNMARSTWAAIGGLIGLSAMFDVLSISRQDMWPPGRILFGYVFFNQVYQFYSRRYDRQKLPSC</sequence>